<proteinExistence type="predicted"/>
<gene>
    <name evidence="2" type="ORF">F2Q70_00023896</name>
</gene>
<dbReference type="AlphaFoldDB" id="A0A8S9GHK0"/>
<organism evidence="2">
    <name type="scientific">Brassica cretica</name>
    <name type="common">Mustard</name>
    <dbReference type="NCBI Taxonomy" id="69181"/>
    <lineage>
        <taxon>Eukaryota</taxon>
        <taxon>Viridiplantae</taxon>
        <taxon>Streptophyta</taxon>
        <taxon>Embryophyta</taxon>
        <taxon>Tracheophyta</taxon>
        <taxon>Spermatophyta</taxon>
        <taxon>Magnoliopsida</taxon>
        <taxon>eudicotyledons</taxon>
        <taxon>Gunneridae</taxon>
        <taxon>Pentapetalae</taxon>
        <taxon>rosids</taxon>
        <taxon>malvids</taxon>
        <taxon>Brassicales</taxon>
        <taxon>Brassicaceae</taxon>
        <taxon>Brassiceae</taxon>
        <taxon>Brassica</taxon>
    </lineage>
</organism>
<feature type="region of interest" description="Disordered" evidence="1">
    <location>
        <begin position="1"/>
        <end position="35"/>
    </location>
</feature>
<protein>
    <submittedName>
        <fullName evidence="2">Uncharacterized protein</fullName>
    </submittedName>
</protein>
<sequence>MDSFTASQPPFSSPARLGPVASKAPHVDPSSDAVSGEIVATDPISKAAQTVAGSSLTKAIQVDEIGQITGTGNIVEASQAAITASLTGFKSPPTNQPRQDHVYTVDIGNGKLFGDLTPEGLITNGQNFTHSSGSSSELESLSLKMKMILTRGMINS</sequence>
<evidence type="ECO:0000313" key="2">
    <source>
        <dbReference type="EMBL" id="KAF2545373.1"/>
    </source>
</evidence>
<dbReference type="EMBL" id="QGKY02001925">
    <property type="protein sequence ID" value="KAF2545373.1"/>
    <property type="molecule type" value="Genomic_DNA"/>
</dbReference>
<comment type="caution">
    <text evidence="2">The sequence shown here is derived from an EMBL/GenBank/DDBJ whole genome shotgun (WGS) entry which is preliminary data.</text>
</comment>
<name>A0A8S9GHK0_BRACR</name>
<feature type="compositionally biased region" description="Polar residues" evidence="1">
    <location>
        <begin position="1"/>
        <end position="10"/>
    </location>
</feature>
<evidence type="ECO:0000256" key="1">
    <source>
        <dbReference type="SAM" id="MobiDB-lite"/>
    </source>
</evidence>
<accession>A0A8S9GHK0</accession>
<reference evidence="2" key="1">
    <citation type="submission" date="2019-12" db="EMBL/GenBank/DDBJ databases">
        <title>Genome sequencing and annotation of Brassica cretica.</title>
        <authorList>
            <person name="Studholme D.J."/>
            <person name="Sarris P.F."/>
        </authorList>
    </citation>
    <scope>NUCLEOTIDE SEQUENCE</scope>
    <source>
        <strain evidence="2">PFS-102/07</strain>
        <tissue evidence="2">Leaf</tissue>
    </source>
</reference>